<dbReference type="GO" id="GO:0015627">
    <property type="term" value="C:type II protein secretion system complex"/>
    <property type="evidence" value="ECO:0007669"/>
    <property type="project" value="InterPro"/>
</dbReference>
<dbReference type="PRINTS" id="PR00813">
    <property type="entry name" value="BCTERIALGSPG"/>
</dbReference>
<evidence type="ECO:0000256" key="2">
    <source>
        <dbReference type="SAM" id="Phobius"/>
    </source>
</evidence>
<keyword evidence="1" id="KW-0488">Methylation</keyword>
<keyword evidence="2" id="KW-0812">Transmembrane</keyword>
<accession>A0A3B1E5Y9</accession>
<dbReference type="SUPFAM" id="SSF54523">
    <property type="entry name" value="Pili subunits"/>
    <property type="match status" value="1"/>
</dbReference>
<sequence length="129" mass="14432">MYKKSFSLIELIFMIVVMGIIASVALPKFMDTRNDAIVSSLKQDITTITTSIQSYYLLNGKIDKISDCVTLNSATWDISDTEIKYLENKKTCIDIKIEDSKLKVTIDNTTGTICQELTNQGISTISYSL</sequence>
<evidence type="ECO:0000313" key="3">
    <source>
        <dbReference type="EMBL" id="VAY86894.1"/>
    </source>
</evidence>
<gene>
    <name evidence="3" type="ORF">MNB_ARC-1_1103</name>
</gene>
<reference evidence="3" key="1">
    <citation type="submission" date="2018-10" db="EMBL/GenBank/DDBJ databases">
        <authorList>
            <person name="Aoki K."/>
        </authorList>
    </citation>
    <scope>NUCLEOTIDE SEQUENCE</scope>
</reference>
<dbReference type="EMBL" id="UOYO01000017">
    <property type="protein sequence ID" value="VAY86894.1"/>
    <property type="molecule type" value="Genomic_DNA"/>
</dbReference>
<keyword evidence="2" id="KW-0472">Membrane</keyword>
<organism evidence="3">
    <name type="scientific">hydrothermal vent metagenome</name>
    <dbReference type="NCBI Taxonomy" id="652676"/>
    <lineage>
        <taxon>unclassified sequences</taxon>
        <taxon>metagenomes</taxon>
        <taxon>ecological metagenomes</taxon>
    </lineage>
</organism>
<dbReference type="InterPro" id="IPR000983">
    <property type="entry name" value="Bac_GSPG_pilin"/>
</dbReference>
<protein>
    <submittedName>
        <fullName evidence="3">Putative transformation system protein</fullName>
    </submittedName>
</protein>
<dbReference type="InterPro" id="IPR045584">
    <property type="entry name" value="Pilin-like"/>
</dbReference>
<proteinExistence type="predicted"/>
<keyword evidence="2" id="KW-1133">Transmembrane helix</keyword>
<feature type="transmembrane region" description="Helical" evidence="2">
    <location>
        <begin position="6"/>
        <end position="26"/>
    </location>
</feature>
<evidence type="ECO:0000256" key="1">
    <source>
        <dbReference type="ARBA" id="ARBA00022481"/>
    </source>
</evidence>
<dbReference type="Gene3D" id="3.30.700.10">
    <property type="entry name" value="Glycoprotein, Type 4 Pilin"/>
    <property type="match status" value="1"/>
</dbReference>
<name>A0A3B1E5Y9_9ZZZZ</name>
<dbReference type="GO" id="GO:0015628">
    <property type="term" value="P:protein secretion by the type II secretion system"/>
    <property type="evidence" value="ECO:0007669"/>
    <property type="project" value="InterPro"/>
</dbReference>
<dbReference type="AlphaFoldDB" id="A0A3B1E5Y9"/>